<proteinExistence type="inferred from homology"/>
<accession>A0A1Y3U3T5</accession>
<dbReference type="Gene3D" id="3.90.220.20">
    <property type="entry name" value="DNA methylase specificity domains"/>
    <property type="match status" value="2"/>
</dbReference>
<feature type="domain" description="Type I restriction modification DNA specificity" evidence="4">
    <location>
        <begin position="273"/>
        <end position="388"/>
    </location>
</feature>
<evidence type="ECO:0000313" key="5">
    <source>
        <dbReference type="EMBL" id="OUN43421.1"/>
    </source>
</evidence>
<dbReference type="InterPro" id="IPR044946">
    <property type="entry name" value="Restrct_endonuc_typeI_TRD_sf"/>
</dbReference>
<dbReference type="CDD" id="cd17274">
    <property type="entry name" value="RMtype1_S_Eco540ANI-TRD1-CR1_like"/>
    <property type="match status" value="1"/>
</dbReference>
<name>A0A1Y3U3T5_9ACTN</name>
<protein>
    <recommendedName>
        <fullName evidence="4">Type I restriction modification DNA specificity domain-containing protein</fullName>
    </recommendedName>
</protein>
<dbReference type="EMBL" id="NFHO01000004">
    <property type="protein sequence ID" value="OUN43421.1"/>
    <property type="molecule type" value="Genomic_DNA"/>
</dbReference>
<comment type="similarity">
    <text evidence="1">Belongs to the type-I restriction system S methylase family.</text>
</comment>
<comment type="caution">
    <text evidence="5">The sequence shown here is derived from an EMBL/GenBank/DDBJ whole genome shotgun (WGS) entry which is preliminary data.</text>
</comment>
<keyword evidence="3" id="KW-0238">DNA-binding</keyword>
<dbReference type="GO" id="GO:0009307">
    <property type="term" value="P:DNA restriction-modification system"/>
    <property type="evidence" value="ECO:0007669"/>
    <property type="project" value="UniProtKB-KW"/>
</dbReference>
<evidence type="ECO:0000256" key="1">
    <source>
        <dbReference type="ARBA" id="ARBA00010923"/>
    </source>
</evidence>
<evidence type="ECO:0000259" key="4">
    <source>
        <dbReference type="Pfam" id="PF01420"/>
    </source>
</evidence>
<evidence type="ECO:0000256" key="2">
    <source>
        <dbReference type="ARBA" id="ARBA00022747"/>
    </source>
</evidence>
<reference evidence="6" key="1">
    <citation type="submission" date="2017-04" db="EMBL/GenBank/DDBJ databases">
        <title>Function of individual gut microbiota members based on whole genome sequencing of pure cultures obtained from chicken caecum.</title>
        <authorList>
            <person name="Medvecky M."/>
            <person name="Cejkova D."/>
            <person name="Polansky O."/>
            <person name="Karasova D."/>
            <person name="Kubasova T."/>
            <person name="Cizek A."/>
            <person name="Rychlik I."/>
        </authorList>
    </citation>
    <scope>NUCLEOTIDE SEQUENCE [LARGE SCALE GENOMIC DNA]</scope>
    <source>
        <strain evidence="6">An70</strain>
    </source>
</reference>
<dbReference type="Proteomes" id="UP000196560">
    <property type="component" value="Unassembled WGS sequence"/>
</dbReference>
<evidence type="ECO:0000313" key="6">
    <source>
        <dbReference type="Proteomes" id="UP000196560"/>
    </source>
</evidence>
<dbReference type="InterPro" id="IPR052021">
    <property type="entry name" value="Type-I_RS_S_subunit"/>
</dbReference>
<sequence>MHSPEEKALAPRIRFSGFTDAWEQRRLGDVFTYEQPGPYIVESTEYDDSKQTPVLTAGKSFILGYTGEQFGIKNASPGDPIVIFDDFTTASHYVDFPFKVKSSAMKLLTLKSTGDDITVAFNALQEINYEPVNHERHWISKFANFSVYLPAISIEQRKIGALFSSLDDLIALHQRKCDGMKTVKKSLLEKMFPREGETTPELRFAGFTDAWEQRRLGDFGTTYGGLSGKTKADFGHGAARFVPYTNVFDNPVTDIDRLEAVEIDPRQHEVRCGDVLFTVSSETPEEVGMSSLWLADQRNVYLNSFCFGYRQDGSFDSLYLAYVLRSQGVRRDLTLLAQGISRFNISKNKVMELLVPAPQAGEQRAIGTLLSRLDDLIALHQRKLNVLKNVKKSLLEGMFV</sequence>
<dbReference type="PANTHER" id="PTHR30408:SF12">
    <property type="entry name" value="TYPE I RESTRICTION ENZYME MJAVIII SPECIFICITY SUBUNIT"/>
    <property type="match status" value="1"/>
</dbReference>
<keyword evidence="6" id="KW-1185">Reference proteome</keyword>
<organism evidence="5 6">
    <name type="scientific">Enorma massiliensis</name>
    <dbReference type="NCBI Taxonomy" id="1472761"/>
    <lineage>
        <taxon>Bacteria</taxon>
        <taxon>Bacillati</taxon>
        <taxon>Actinomycetota</taxon>
        <taxon>Coriobacteriia</taxon>
        <taxon>Coriobacteriales</taxon>
        <taxon>Coriobacteriaceae</taxon>
        <taxon>Enorma</taxon>
    </lineage>
</organism>
<dbReference type="AlphaFoldDB" id="A0A1Y3U3T5"/>
<dbReference type="Pfam" id="PF01420">
    <property type="entry name" value="Methylase_S"/>
    <property type="match status" value="2"/>
</dbReference>
<dbReference type="GO" id="GO:0003677">
    <property type="term" value="F:DNA binding"/>
    <property type="evidence" value="ECO:0007669"/>
    <property type="project" value="UniProtKB-KW"/>
</dbReference>
<evidence type="ECO:0000256" key="3">
    <source>
        <dbReference type="ARBA" id="ARBA00023125"/>
    </source>
</evidence>
<keyword evidence="2" id="KW-0680">Restriction system</keyword>
<dbReference type="InterPro" id="IPR000055">
    <property type="entry name" value="Restrct_endonuc_typeI_TRD"/>
</dbReference>
<dbReference type="PANTHER" id="PTHR30408">
    <property type="entry name" value="TYPE-1 RESTRICTION ENZYME ECOKI SPECIFICITY PROTEIN"/>
    <property type="match status" value="1"/>
</dbReference>
<gene>
    <name evidence="5" type="ORF">B5G21_04615</name>
</gene>
<dbReference type="RefSeq" id="WP_087186216.1">
    <property type="nucleotide sequence ID" value="NZ_NFHO01000004.1"/>
</dbReference>
<feature type="domain" description="Type I restriction modification DNA specificity" evidence="4">
    <location>
        <begin position="21"/>
        <end position="176"/>
    </location>
</feature>
<dbReference type="Gene3D" id="1.10.287.1120">
    <property type="entry name" value="Bipartite methylase S protein"/>
    <property type="match status" value="1"/>
</dbReference>
<dbReference type="SUPFAM" id="SSF116734">
    <property type="entry name" value="DNA methylase specificity domain"/>
    <property type="match status" value="2"/>
</dbReference>